<dbReference type="RefSeq" id="WP_238548400.1">
    <property type="nucleotide sequence ID" value="NZ_JDUU01000009.1"/>
</dbReference>
<keyword evidence="8" id="KW-1185">Reference proteome</keyword>
<organism evidence="7 8">
    <name type="scientific">Bifidobacterium biavatii DSM 23969</name>
    <dbReference type="NCBI Taxonomy" id="1437608"/>
    <lineage>
        <taxon>Bacteria</taxon>
        <taxon>Bacillati</taxon>
        <taxon>Actinomycetota</taxon>
        <taxon>Actinomycetes</taxon>
        <taxon>Bifidobacteriales</taxon>
        <taxon>Bifidobacteriaceae</taxon>
        <taxon>Bifidobacterium</taxon>
    </lineage>
</organism>
<accession>A0A087A1J0</accession>
<proteinExistence type="inferred from homology"/>
<evidence type="ECO:0000256" key="4">
    <source>
        <dbReference type="PROSITE-ProRule" id="PRU01248"/>
    </source>
</evidence>
<protein>
    <submittedName>
        <fullName evidence="7">Site-specific recombinase, phage integrase family</fullName>
    </submittedName>
</protein>
<dbReference type="GO" id="GO:0015074">
    <property type="term" value="P:DNA integration"/>
    <property type="evidence" value="ECO:0007669"/>
    <property type="project" value="InterPro"/>
</dbReference>
<dbReference type="GO" id="GO:0003677">
    <property type="term" value="F:DNA binding"/>
    <property type="evidence" value="ECO:0007669"/>
    <property type="project" value="UniProtKB-UniRule"/>
</dbReference>
<feature type="domain" description="Tyr recombinase" evidence="5">
    <location>
        <begin position="94"/>
        <end position="255"/>
    </location>
</feature>
<evidence type="ECO:0000256" key="2">
    <source>
        <dbReference type="ARBA" id="ARBA00023125"/>
    </source>
</evidence>
<evidence type="ECO:0000256" key="3">
    <source>
        <dbReference type="ARBA" id="ARBA00023172"/>
    </source>
</evidence>
<dbReference type="PROSITE" id="PS51900">
    <property type="entry name" value="CB"/>
    <property type="match status" value="1"/>
</dbReference>
<evidence type="ECO:0000256" key="1">
    <source>
        <dbReference type="ARBA" id="ARBA00008857"/>
    </source>
</evidence>
<evidence type="ECO:0000313" key="7">
    <source>
        <dbReference type="EMBL" id="KFI52640.1"/>
    </source>
</evidence>
<dbReference type="CDD" id="cd00397">
    <property type="entry name" value="DNA_BRE_C"/>
    <property type="match status" value="1"/>
</dbReference>
<evidence type="ECO:0000259" key="6">
    <source>
        <dbReference type="PROSITE" id="PS51900"/>
    </source>
</evidence>
<dbReference type="eggNOG" id="COG4974">
    <property type="taxonomic scope" value="Bacteria"/>
</dbReference>
<dbReference type="PANTHER" id="PTHR30349">
    <property type="entry name" value="PHAGE INTEGRASE-RELATED"/>
    <property type="match status" value="1"/>
</dbReference>
<comment type="similarity">
    <text evidence="1">Belongs to the 'phage' integrase family.</text>
</comment>
<dbReference type="Proteomes" id="UP000029108">
    <property type="component" value="Unassembled WGS sequence"/>
</dbReference>
<dbReference type="EMBL" id="JGYN01000004">
    <property type="protein sequence ID" value="KFI52640.1"/>
    <property type="molecule type" value="Genomic_DNA"/>
</dbReference>
<dbReference type="STRING" id="1437608.GCA_000771645_02537"/>
<keyword evidence="3" id="KW-0233">DNA recombination</keyword>
<dbReference type="Gene3D" id="1.10.443.10">
    <property type="entry name" value="Intergrase catalytic core"/>
    <property type="match status" value="1"/>
</dbReference>
<name>A0A087A1J0_9BIFI</name>
<dbReference type="SUPFAM" id="SSF56349">
    <property type="entry name" value="DNA breaking-rejoining enzymes"/>
    <property type="match status" value="1"/>
</dbReference>
<dbReference type="GO" id="GO:0006310">
    <property type="term" value="P:DNA recombination"/>
    <property type="evidence" value="ECO:0007669"/>
    <property type="project" value="UniProtKB-KW"/>
</dbReference>
<dbReference type="InterPro" id="IPR050090">
    <property type="entry name" value="Tyrosine_recombinase_XerCD"/>
</dbReference>
<evidence type="ECO:0000259" key="5">
    <source>
        <dbReference type="PROSITE" id="PS51898"/>
    </source>
</evidence>
<dbReference type="Gene3D" id="1.10.150.130">
    <property type="match status" value="1"/>
</dbReference>
<dbReference type="InterPro" id="IPR002104">
    <property type="entry name" value="Integrase_catalytic"/>
</dbReference>
<gene>
    <name evidence="7" type="ORF">BBIA_0321</name>
</gene>
<dbReference type="InterPro" id="IPR010998">
    <property type="entry name" value="Integrase_recombinase_N"/>
</dbReference>
<sequence length="261" mass="29630">MEDWLDSLKAGGLSEETIRCRRYKLGYIARRVGEPPETVTAEQLTRWMAAQEWKVETRRAYRKTLVSFFRWMQRTGRRADNPADDLPKVRKAAPKPRPCPDRYILDALRRATGPERLMVRLAAECGLRRGEIARVHSRDVMDDLLGRSLIVTGKGDKQRIVPLPDDLADLIQAAGGYLFPGRWSGHVEQSYVNRHVSGLLPDGWGCHSLRHRYATKTYEQTHDLFLVAKLLGHSSVETTQIYVAMPDSHLRAAMAAVTLQA</sequence>
<comment type="caution">
    <text evidence="7">The sequence shown here is derived from an EMBL/GenBank/DDBJ whole genome shotgun (WGS) entry which is preliminary data.</text>
</comment>
<feature type="domain" description="Core-binding (CB)" evidence="6">
    <location>
        <begin position="1"/>
        <end position="73"/>
    </location>
</feature>
<reference evidence="7 8" key="1">
    <citation type="submission" date="2014-03" db="EMBL/GenBank/DDBJ databases">
        <title>Genomics of Bifidobacteria.</title>
        <authorList>
            <person name="Ventura M."/>
            <person name="Milani C."/>
            <person name="Lugli G.A."/>
        </authorList>
    </citation>
    <scope>NUCLEOTIDE SEQUENCE [LARGE SCALE GENOMIC DNA]</scope>
    <source>
        <strain evidence="7 8">DSM 23969</strain>
    </source>
</reference>
<dbReference type="PANTHER" id="PTHR30349:SF64">
    <property type="entry name" value="PROPHAGE INTEGRASE INTD-RELATED"/>
    <property type="match status" value="1"/>
</dbReference>
<dbReference type="InterPro" id="IPR013762">
    <property type="entry name" value="Integrase-like_cat_sf"/>
</dbReference>
<dbReference type="AlphaFoldDB" id="A0A087A1J0"/>
<dbReference type="PROSITE" id="PS51898">
    <property type="entry name" value="TYR_RECOMBINASE"/>
    <property type="match status" value="1"/>
</dbReference>
<dbReference type="InterPro" id="IPR011010">
    <property type="entry name" value="DNA_brk_join_enz"/>
</dbReference>
<evidence type="ECO:0000313" key="8">
    <source>
        <dbReference type="Proteomes" id="UP000029108"/>
    </source>
</evidence>
<dbReference type="InterPro" id="IPR044068">
    <property type="entry name" value="CB"/>
</dbReference>
<keyword evidence="2 4" id="KW-0238">DNA-binding</keyword>
<dbReference type="Pfam" id="PF00589">
    <property type="entry name" value="Phage_integrase"/>
    <property type="match status" value="1"/>
</dbReference>